<accession>A0A2P4Z5F2</accession>
<keyword evidence="5 11" id="KW-0732">Signal</keyword>
<feature type="chain" id="PRO_5015193543" description="ER membrane protein complex subunit 1" evidence="11">
    <location>
        <begin position="25"/>
        <end position="960"/>
    </location>
</feature>
<dbReference type="EMBL" id="JIBK01000050">
    <property type="protein sequence ID" value="POM85294.1"/>
    <property type="molecule type" value="Genomic_DNA"/>
</dbReference>
<protein>
    <recommendedName>
        <fullName evidence="3">ER membrane protein complex subunit 1</fullName>
    </recommendedName>
</protein>
<comment type="subcellular location">
    <subcellularLocation>
        <location evidence="1">Endoplasmic reticulum membrane</location>
        <topology evidence="1">Single-pass type I membrane protein</topology>
    </subcellularLocation>
</comment>
<dbReference type="Proteomes" id="UP000236928">
    <property type="component" value="Unassembled WGS sequence"/>
</dbReference>
<evidence type="ECO:0000256" key="8">
    <source>
        <dbReference type="ARBA" id="ARBA00023136"/>
    </source>
</evidence>
<dbReference type="AlphaFoldDB" id="A0A2P4Z5F2"/>
<dbReference type="InterPro" id="IPR011678">
    <property type="entry name" value="EMC1_C"/>
</dbReference>
<evidence type="ECO:0000256" key="1">
    <source>
        <dbReference type="ARBA" id="ARBA00004115"/>
    </source>
</evidence>
<dbReference type="Pfam" id="PF07774">
    <property type="entry name" value="EMC1_C"/>
    <property type="match status" value="1"/>
</dbReference>
<reference evidence="13 14" key="1">
    <citation type="submission" date="2014-04" db="EMBL/GenBank/DDBJ databases">
        <title>Comparative Genomics of Cryptosporidium Species.</title>
        <authorList>
            <person name="Silva J.C."/>
            <person name="Su Q."/>
            <person name="Chalmers R."/>
            <person name="Chibucos M.C."/>
            <person name="Elwin K."/>
            <person name="Godinez A."/>
            <person name="Guo F."/>
            <person name="Huynh K."/>
            <person name="Orvis J."/>
            <person name="Ott S."/>
            <person name="Sadzewicz L."/>
            <person name="Sengamalay N."/>
            <person name="Shetty A."/>
            <person name="Sun M."/>
            <person name="Tallon L."/>
            <person name="Xiao L."/>
            <person name="Zhang H."/>
            <person name="Fraser C.M."/>
            <person name="Zhu G."/>
            <person name="Kissinger J."/>
            <person name="Widmer G."/>
        </authorList>
    </citation>
    <scope>NUCLEOTIDE SEQUENCE [LARGE SCALE GENOMIC DNA]</scope>
    <source>
        <strain evidence="13 14">UKMEL1</strain>
    </source>
</reference>
<evidence type="ECO:0000256" key="5">
    <source>
        <dbReference type="ARBA" id="ARBA00022729"/>
    </source>
</evidence>
<evidence type="ECO:0000256" key="9">
    <source>
        <dbReference type="ARBA" id="ARBA00023180"/>
    </source>
</evidence>
<proteinExistence type="inferred from homology"/>
<dbReference type="GO" id="GO:0034975">
    <property type="term" value="P:protein folding in endoplasmic reticulum"/>
    <property type="evidence" value="ECO:0007669"/>
    <property type="project" value="TreeGrafter"/>
</dbReference>
<dbReference type="OrthoDB" id="340254at2759"/>
<evidence type="ECO:0000256" key="4">
    <source>
        <dbReference type="ARBA" id="ARBA00022692"/>
    </source>
</evidence>
<dbReference type="InterPro" id="IPR026895">
    <property type="entry name" value="EMC1"/>
</dbReference>
<evidence type="ECO:0000256" key="7">
    <source>
        <dbReference type="ARBA" id="ARBA00022989"/>
    </source>
</evidence>
<evidence type="ECO:0000313" key="14">
    <source>
        <dbReference type="Proteomes" id="UP000236928"/>
    </source>
</evidence>
<gene>
    <name evidence="13" type="ORF">CmeUKMEL1_16700</name>
</gene>
<evidence type="ECO:0000256" key="2">
    <source>
        <dbReference type="ARBA" id="ARBA00007904"/>
    </source>
</evidence>
<evidence type="ECO:0000256" key="3">
    <source>
        <dbReference type="ARBA" id="ARBA00020824"/>
    </source>
</evidence>
<keyword evidence="8 10" id="KW-0472">Membrane</keyword>
<keyword evidence="14" id="KW-1185">Reference proteome</keyword>
<keyword evidence="9" id="KW-0325">Glycoprotein</keyword>
<comment type="similarity">
    <text evidence="2">Belongs to the EMC1 family.</text>
</comment>
<feature type="transmembrane region" description="Helical" evidence="10">
    <location>
        <begin position="930"/>
        <end position="950"/>
    </location>
</feature>
<dbReference type="GO" id="GO:0072546">
    <property type="term" value="C:EMC complex"/>
    <property type="evidence" value="ECO:0007669"/>
    <property type="project" value="InterPro"/>
</dbReference>
<feature type="signal peptide" evidence="11">
    <location>
        <begin position="1"/>
        <end position="24"/>
    </location>
</feature>
<organism evidence="13 14">
    <name type="scientific">Cryptosporidium meleagridis</name>
    <dbReference type="NCBI Taxonomy" id="93969"/>
    <lineage>
        <taxon>Eukaryota</taxon>
        <taxon>Sar</taxon>
        <taxon>Alveolata</taxon>
        <taxon>Apicomplexa</taxon>
        <taxon>Conoidasida</taxon>
        <taxon>Coccidia</taxon>
        <taxon>Eucoccidiorida</taxon>
        <taxon>Eimeriorina</taxon>
        <taxon>Cryptosporidiidae</taxon>
        <taxon>Cryptosporidium</taxon>
    </lineage>
</organism>
<keyword evidence="4 10" id="KW-0812">Transmembrane</keyword>
<keyword evidence="7 10" id="KW-1133">Transmembrane helix</keyword>
<dbReference type="VEuPathDB" id="CryptoDB:CmeUKMEL1_16700"/>
<sequence length="960" mass="112816">MFCFRLTFLLIATLFCNFSERINSTKRIIKVGIDSIYSVIDHSENTLFFFENGRVISTKNAEILGNIQEYSPQDQLSDFIRIRNDSFIILVKQFNNRATLRKIKVNYLGEINLNWDLELDVSISKFTKKLFYLPGKILLTIDNHYFVIEESNGRILKQFSLSTHKIFLLFHNDEMNKQLTIVYNELKNEIEIYDFIPLYKNLNENPRHEIKIDPEKKILYNSGIITSNGENRIVNFLFTINENIGLFTYNIDENNENYFYSKVNMSSFNNVSSSILGELTLRQIRNSEMGITLTKKKYNKGYQIFHIFESNPSYILESFSSVNDNVQSSNAMIIQNEENDSRFVVIISYNDLTNILSITTIFNYFTPIRDNKIFRYNLKIEYFNKSNKIVHGPIVNLMYSANMGLLLQWDDSLLVSISLNCDETTLKCFEPKINGIYEGVISSSTDPEYFKNNFLFYLNQGNRTYNLGNTISYKNSSFINGENLYNYLDYSKSNLNMMLFGTIMFTINKYFSVFAYNIDNQRIIWRNDSLRQNNHLKLYKKKLFILRKILPELVIVDQFSILRIEIHSGKTISIQNFTDSSKLIVSTPPFTSNEQNINPLLILLDKNNKTLKFLDLDNKTINIKDKSYFYFTNESNIIKCYKIISGRDSEVHWQYLFDPDETISVYSTPECDYCKSFPVIVDEKYNIINRFDYPYLLGVITSKKKVLLFNQINGNLIYSSFLPQMFEPPFTLEIFQNIMLITSYHSNHKVPVILIIELFQFIKEETNTGINMLDKFIFLISRKKNVKESKIYSEKHVHIQESTFLYNYELPIDYSLLSRTSESLASKIILFGSEKSNVLECIPERLFTTLRPNKSKKKNLIQNNNLPFYQSILSERTKFSTKFNSKKIFSFPHEIYESKSKLLSVGFNSLEVFELYPNTSFDHLPYDFNYYNIINTLFLILTITVISIYFSKRNQLKKWT</sequence>
<feature type="domain" description="ER membrane protein complex subunit 1 C-terminal" evidence="12">
    <location>
        <begin position="737"/>
        <end position="959"/>
    </location>
</feature>
<evidence type="ECO:0000256" key="10">
    <source>
        <dbReference type="SAM" id="Phobius"/>
    </source>
</evidence>
<keyword evidence="6" id="KW-0256">Endoplasmic reticulum</keyword>
<evidence type="ECO:0000256" key="6">
    <source>
        <dbReference type="ARBA" id="ARBA00022824"/>
    </source>
</evidence>
<evidence type="ECO:0000313" key="13">
    <source>
        <dbReference type="EMBL" id="POM85294.1"/>
    </source>
</evidence>
<dbReference type="PANTHER" id="PTHR21573:SF0">
    <property type="entry name" value="ER MEMBRANE PROTEIN COMPLEX SUBUNIT 1"/>
    <property type="match status" value="1"/>
</dbReference>
<evidence type="ECO:0000259" key="12">
    <source>
        <dbReference type="Pfam" id="PF07774"/>
    </source>
</evidence>
<evidence type="ECO:0000256" key="11">
    <source>
        <dbReference type="SAM" id="SignalP"/>
    </source>
</evidence>
<name>A0A2P4Z5F2_9CRYT</name>
<dbReference type="PANTHER" id="PTHR21573">
    <property type="entry name" value="ER MEMBRANE PROTEIN COMPLEX SUBUNIT 1"/>
    <property type="match status" value="1"/>
</dbReference>
<comment type="caution">
    <text evidence="13">The sequence shown here is derived from an EMBL/GenBank/DDBJ whole genome shotgun (WGS) entry which is preliminary data.</text>
</comment>